<keyword evidence="12" id="KW-0961">Cell wall biogenesis/degradation</keyword>
<comment type="subcellular location">
    <subcellularLocation>
        <location evidence="1">Cytoplasm</location>
    </subcellularLocation>
</comment>
<dbReference type="PANTHER" id="PTHR43445:SF3">
    <property type="entry name" value="UDP-N-ACETYLMURAMATE--L-ALANINE LIGASE"/>
    <property type="match status" value="1"/>
</dbReference>
<evidence type="ECO:0000313" key="18">
    <source>
        <dbReference type="EMBL" id="ACH93746.1"/>
    </source>
</evidence>
<dbReference type="GO" id="GO:0008763">
    <property type="term" value="F:UDP-N-acetylmuramate-L-alanine ligase activity"/>
    <property type="evidence" value="ECO:0007669"/>
    <property type="project" value="UniProtKB-UniRule"/>
</dbReference>
<keyword evidence="9" id="KW-0133">Cell shape</keyword>
<dbReference type="Pfam" id="PF08245">
    <property type="entry name" value="Mur_ligase_M"/>
    <property type="match status" value="1"/>
</dbReference>
<dbReference type="Gene3D" id="3.90.190.20">
    <property type="entry name" value="Mur ligase, C-terminal domain"/>
    <property type="match status" value="1"/>
</dbReference>
<dbReference type="InterPro" id="IPR013221">
    <property type="entry name" value="Mur_ligase_cen"/>
</dbReference>
<dbReference type="KEGG" id="bdu:BDU_824"/>
<evidence type="ECO:0000256" key="4">
    <source>
        <dbReference type="ARBA" id="ARBA00022490"/>
    </source>
</evidence>
<feature type="domain" description="Mur ligase N-terminal catalytic" evidence="15">
    <location>
        <begin position="31"/>
        <end position="133"/>
    </location>
</feature>
<feature type="domain" description="Mur ligase central" evidence="17">
    <location>
        <begin position="137"/>
        <end position="315"/>
    </location>
</feature>
<evidence type="ECO:0000256" key="12">
    <source>
        <dbReference type="ARBA" id="ARBA00023316"/>
    </source>
</evidence>
<keyword evidence="11" id="KW-0131">Cell cycle</keyword>
<evidence type="ECO:0000259" key="17">
    <source>
        <dbReference type="Pfam" id="PF08245"/>
    </source>
</evidence>
<dbReference type="Pfam" id="PF01225">
    <property type="entry name" value="Mur_ligase"/>
    <property type="match status" value="1"/>
</dbReference>
<dbReference type="GO" id="GO:0008360">
    <property type="term" value="P:regulation of cell shape"/>
    <property type="evidence" value="ECO:0007669"/>
    <property type="project" value="UniProtKB-KW"/>
</dbReference>
<organism evidence="18 20">
    <name type="scientific">Borrelia duttonii (strain Ly)</name>
    <dbReference type="NCBI Taxonomy" id="412419"/>
    <lineage>
        <taxon>Bacteria</taxon>
        <taxon>Pseudomonadati</taxon>
        <taxon>Spirochaetota</taxon>
        <taxon>Spirochaetia</taxon>
        <taxon>Spirochaetales</taxon>
        <taxon>Borreliaceae</taxon>
        <taxon>Borrelia</taxon>
    </lineage>
</organism>
<dbReference type="InterPro" id="IPR050061">
    <property type="entry name" value="MurCDEF_pg_biosynth"/>
</dbReference>
<dbReference type="InterPro" id="IPR004101">
    <property type="entry name" value="Mur_ligase_C"/>
</dbReference>
<evidence type="ECO:0000256" key="13">
    <source>
        <dbReference type="ARBA" id="ARBA00047833"/>
    </source>
</evidence>
<evidence type="ECO:0000256" key="2">
    <source>
        <dbReference type="ARBA" id="ARBA00004752"/>
    </source>
</evidence>
<dbReference type="GO" id="GO:0009252">
    <property type="term" value="P:peptidoglycan biosynthetic process"/>
    <property type="evidence" value="ECO:0007669"/>
    <property type="project" value="UniProtKB-UniRule"/>
</dbReference>
<dbReference type="AlphaFoldDB" id="B5RN10"/>
<evidence type="ECO:0000256" key="14">
    <source>
        <dbReference type="NCBIfam" id="TIGR01082"/>
    </source>
</evidence>
<keyword evidence="7" id="KW-0547">Nucleotide-binding</keyword>
<gene>
    <name evidence="18" type="primary">murC_1</name>
    <name evidence="19" type="synonym">murC_2</name>
    <name evidence="18" type="ordered locus">BDU_824</name>
    <name evidence="19" type="ordered locus">BDU_829</name>
</gene>
<keyword evidence="10" id="KW-0573">Peptidoglycan synthesis</keyword>
<protein>
    <recommendedName>
        <fullName evidence="3 14">UDP-N-acetylmuramate--L-alanine ligase</fullName>
        <ecNumber evidence="3 14">6.3.2.8</ecNumber>
    </recommendedName>
</protein>
<comment type="catalytic activity">
    <reaction evidence="13">
        <text>UDP-N-acetyl-alpha-D-muramate + L-alanine + ATP = UDP-N-acetyl-alpha-D-muramoyl-L-alanine + ADP + phosphate + H(+)</text>
        <dbReference type="Rhea" id="RHEA:23372"/>
        <dbReference type="ChEBI" id="CHEBI:15378"/>
        <dbReference type="ChEBI" id="CHEBI:30616"/>
        <dbReference type="ChEBI" id="CHEBI:43474"/>
        <dbReference type="ChEBI" id="CHEBI:57972"/>
        <dbReference type="ChEBI" id="CHEBI:70757"/>
        <dbReference type="ChEBI" id="CHEBI:83898"/>
        <dbReference type="ChEBI" id="CHEBI:456216"/>
        <dbReference type="EC" id="6.3.2.8"/>
    </reaction>
</comment>
<dbReference type="PANTHER" id="PTHR43445">
    <property type="entry name" value="UDP-N-ACETYLMURAMATE--L-ALANINE LIGASE-RELATED"/>
    <property type="match status" value="1"/>
</dbReference>
<evidence type="ECO:0000256" key="3">
    <source>
        <dbReference type="ARBA" id="ARBA00012211"/>
    </source>
</evidence>
<dbReference type="UniPathway" id="UPA00219"/>
<evidence type="ECO:0000313" key="19">
    <source>
        <dbReference type="EMBL" id="ACH93751.1"/>
    </source>
</evidence>
<keyword evidence="6" id="KW-0132">Cell division</keyword>
<dbReference type="Pfam" id="PF02875">
    <property type="entry name" value="Mur_ligase_C"/>
    <property type="match status" value="1"/>
</dbReference>
<dbReference type="GO" id="GO:0005524">
    <property type="term" value="F:ATP binding"/>
    <property type="evidence" value="ECO:0007669"/>
    <property type="project" value="UniProtKB-KW"/>
</dbReference>
<dbReference type="NCBIfam" id="TIGR01082">
    <property type="entry name" value="murC"/>
    <property type="match status" value="1"/>
</dbReference>
<keyword evidence="20" id="KW-1185">Reference proteome</keyword>
<proteinExistence type="predicted"/>
<dbReference type="SUPFAM" id="SSF51984">
    <property type="entry name" value="MurCD N-terminal domain"/>
    <property type="match status" value="1"/>
</dbReference>
<dbReference type="HOGENOM" id="CLU_028104_1_0_12"/>
<evidence type="ECO:0000256" key="11">
    <source>
        <dbReference type="ARBA" id="ARBA00023306"/>
    </source>
</evidence>
<dbReference type="Proteomes" id="UP000000611">
    <property type="component" value="Chromosome"/>
</dbReference>
<name>B5RN10_BORDL</name>
<keyword evidence="5 18" id="KW-0436">Ligase</keyword>
<dbReference type="EMBL" id="CP000976">
    <property type="protein sequence ID" value="ACH93746.1"/>
    <property type="molecule type" value="Genomic_DNA"/>
</dbReference>
<accession>B5RN10</accession>
<evidence type="ECO:0000313" key="20">
    <source>
        <dbReference type="Proteomes" id="UP000000611"/>
    </source>
</evidence>
<evidence type="ECO:0000256" key="8">
    <source>
        <dbReference type="ARBA" id="ARBA00022840"/>
    </source>
</evidence>
<dbReference type="Gene3D" id="3.40.1190.10">
    <property type="entry name" value="Mur-like, catalytic domain"/>
    <property type="match status" value="1"/>
</dbReference>
<dbReference type="eggNOG" id="COG0773">
    <property type="taxonomic scope" value="Bacteria"/>
</dbReference>
<dbReference type="InterPro" id="IPR005758">
    <property type="entry name" value="UDP-N-AcMur_Ala_ligase_MurC"/>
</dbReference>
<dbReference type="STRING" id="412419.BDU_824"/>
<dbReference type="GO" id="GO:0005737">
    <property type="term" value="C:cytoplasm"/>
    <property type="evidence" value="ECO:0007669"/>
    <property type="project" value="UniProtKB-SubCell"/>
</dbReference>
<dbReference type="EC" id="6.3.2.8" evidence="3 14"/>
<dbReference type="Gene3D" id="3.40.50.720">
    <property type="entry name" value="NAD(P)-binding Rossmann-like Domain"/>
    <property type="match status" value="1"/>
</dbReference>
<evidence type="ECO:0000256" key="7">
    <source>
        <dbReference type="ARBA" id="ARBA00022741"/>
    </source>
</evidence>
<reference evidence="18 20" key="1">
    <citation type="journal article" date="2008" name="PLoS Genet.">
        <title>The genome of Borrelia recurrentis, the agent of deadly louse-borne relapsing fever, is a degraded subset of tick-borne Borrelia duttonii.</title>
        <authorList>
            <person name="Lescot M."/>
            <person name="Audic S."/>
            <person name="Robert C."/>
            <person name="Nguyen T.T."/>
            <person name="Blanc G."/>
            <person name="Cutler S.J."/>
            <person name="Wincker P."/>
            <person name="Couloux A."/>
            <person name="Claverie J.-M."/>
            <person name="Raoult D."/>
            <person name="Drancourt M."/>
        </authorList>
    </citation>
    <scope>NUCLEOTIDE SEQUENCE [LARGE SCALE GENOMIC DNA]</scope>
    <source>
        <strain evidence="18 20">Ly</strain>
    </source>
</reference>
<dbReference type="OrthoDB" id="9804126at2"/>
<dbReference type="EMBL" id="CP000976">
    <property type="protein sequence ID" value="ACH93751.1"/>
    <property type="molecule type" value="Genomic_DNA"/>
</dbReference>
<evidence type="ECO:0000256" key="10">
    <source>
        <dbReference type="ARBA" id="ARBA00022984"/>
    </source>
</evidence>
<evidence type="ECO:0000256" key="5">
    <source>
        <dbReference type="ARBA" id="ARBA00022598"/>
    </source>
</evidence>
<evidence type="ECO:0000256" key="9">
    <source>
        <dbReference type="ARBA" id="ARBA00022960"/>
    </source>
</evidence>
<dbReference type="SUPFAM" id="SSF53623">
    <property type="entry name" value="MurD-like peptide ligases, catalytic domain"/>
    <property type="match status" value="1"/>
</dbReference>
<dbReference type="InterPro" id="IPR036615">
    <property type="entry name" value="Mur_ligase_C_dom_sf"/>
</dbReference>
<dbReference type="InterPro" id="IPR036565">
    <property type="entry name" value="Mur-like_cat_sf"/>
</dbReference>
<keyword evidence="8" id="KW-0067">ATP-binding</keyword>
<sequence length="486" mass="56190">MMLLYINFMSKKVIWINKMKIDLDNWSNIFLVGIKGSGLCSLACFLSDKGYFIEGVDVPLKFHTEDILKSKNITYYENIYEFSLKICNRSYDALIYSSAYNKDNLPILLEAYELGIPVLSYPEVIGEISKKYYSIGVAGSHGKTTTAAFLGILFHSLGLQPNLILGSSVKNLEDKSSLVGESNVFIAETCEYKGHFLSFSPDIIVLTNIDYEHVDFFKNYEEVEDIFLQYVNNLKKNGILIINADESNLFNIKNKIIRKDIRVFSVGFNSLSDFKIEHFEIGDGFLKFDFLGSIDIRLKTPLIHNVLNFSVALLALKLFLEEHKKLVWNFDERIKIVAREYMGIKRRMEFIMEKDGVIYLDDYAHHPKEIESTLLGLKKFYDGRRIVLDFMPHTFTRTKVLFDEFVRVLSNVDVLILHNIYLSVREDFDPKRLSRDLFLSLRDLNQNVYFFAEIGDSVDFIKGLLKRNDLFVTMGAGDNFILHDFL</sequence>
<dbReference type="SUPFAM" id="SSF53244">
    <property type="entry name" value="MurD-like peptide ligases, peptide-binding domain"/>
    <property type="match status" value="1"/>
</dbReference>
<dbReference type="GO" id="GO:0071555">
    <property type="term" value="P:cell wall organization"/>
    <property type="evidence" value="ECO:0007669"/>
    <property type="project" value="UniProtKB-KW"/>
</dbReference>
<dbReference type="GO" id="GO:0051301">
    <property type="term" value="P:cell division"/>
    <property type="evidence" value="ECO:0007669"/>
    <property type="project" value="UniProtKB-KW"/>
</dbReference>
<dbReference type="KEGG" id="bdu:BDU_829"/>
<keyword evidence="4" id="KW-0963">Cytoplasm</keyword>
<dbReference type="InterPro" id="IPR000713">
    <property type="entry name" value="Mur_ligase_N"/>
</dbReference>
<feature type="domain" description="Mur ligase C-terminal" evidence="16">
    <location>
        <begin position="346"/>
        <end position="477"/>
    </location>
</feature>
<evidence type="ECO:0000256" key="1">
    <source>
        <dbReference type="ARBA" id="ARBA00004496"/>
    </source>
</evidence>
<evidence type="ECO:0000256" key="6">
    <source>
        <dbReference type="ARBA" id="ARBA00022618"/>
    </source>
</evidence>
<comment type="pathway">
    <text evidence="2">Cell wall biogenesis; peptidoglycan biosynthesis.</text>
</comment>
<evidence type="ECO:0000259" key="16">
    <source>
        <dbReference type="Pfam" id="PF02875"/>
    </source>
</evidence>
<evidence type="ECO:0000259" key="15">
    <source>
        <dbReference type="Pfam" id="PF01225"/>
    </source>
</evidence>